<comment type="caution">
    <text evidence="1">The sequence shown here is derived from an EMBL/GenBank/DDBJ whole genome shotgun (WGS) entry which is preliminary data.</text>
</comment>
<dbReference type="Proteomes" id="UP001283361">
    <property type="component" value="Unassembled WGS sequence"/>
</dbReference>
<name>A0AAE0ZMP0_9GAST</name>
<dbReference type="EMBL" id="JAWDGP010003656">
    <property type="protein sequence ID" value="KAK3772145.1"/>
    <property type="molecule type" value="Genomic_DNA"/>
</dbReference>
<gene>
    <name evidence="1" type="ORF">RRG08_013691</name>
</gene>
<sequence>MLSHSEISAFYVLPLLQKARKPISDTPNQISNPSNIKRGERGSAMNKECCLGHGNTAECPNSMCNIVFKAKINYSDQVKTDIYADRSVTDKTLDSLTPVNKDIAVSRHAHRQLEASQKGKLDCG</sequence>
<proteinExistence type="predicted"/>
<evidence type="ECO:0000313" key="1">
    <source>
        <dbReference type="EMBL" id="KAK3772145.1"/>
    </source>
</evidence>
<accession>A0AAE0ZMP0</accession>
<protein>
    <submittedName>
        <fullName evidence="1">Uncharacterized protein</fullName>
    </submittedName>
</protein>
<reference evidence="1" key="1">
    <citation type="journal article" date="2023" name="G3 (Bethesda)">
        <title>A reference genome for the long-term kleptoplast-retaining sea slug Elysia crispata morphotype clarki.</title>
        <authorList>
            <person name="Eastman K.E."/>
            <person name="Pendleton A.L."/>
            <person name="Shaikh M.A."/>
            <person name="Suttiyut T."/>
            <person name="Ogas R."/>
            <person name="Tomko P."/>
            <person name="Gavelis G."/>
            <person name="Widhalm J.R."/>
            <person name="Wisecaver J.H."/>
        </authorList>
    </citation>
    <scope>NUCLEOTIDE SEQUENCE</scope>
    <source>
        <strain evidence="1">ECLA1</strain>
    </source>
</reference>
<keyword evidence="2" id="KW-1185">Reference proteome</keyword>
<organism evidence="1 2">
    <name type="scientific">Elysia crispata</name>
    <name type="common">lettuce slug</name>
    <dbReference type="NCBI Taxonomy" id="231223"/>
    <lineage>
        <taxon>Eukaryota</taxon>
        <taxon>Metazoa</taxon>
        <taxon>Spiralia</taxon>
        <taxon>Lophotrochozoa</taxon>
        <taxon>Mollusca</taxon>
        <taxon>Gastropoda</taxon>
        <taxon>Heterobranchia</taxon>
        <taxon>Euthyneura</taxon>
        <taxon>Panpulmonata</taxon>
        <taxon>Sacoglossa</taxon>
        <taxon>Placobranchoidea</taxon>
        <taxon>Plakobranchidae</taxon>
        <taxon>Elysia</taxon>
    </lineage>
</organism>
<dbReference type="AlphaFoldDB" id="A0AAE0ZMP0"/>
<evidence type="ECO:0000313" key="2">
    <source>
        <dbReference type="Proteomes" id="UP001283361"/>
    </source>
</evidence>